<evidence type="ECO:0000256" key="1">
    <source>
        <dbReference type="ARBA" id="ARBA00023015"/>
    </source>
</evidence>
<accession>A0A1G8BYP2</accession>
<dbReference type="SUPFAM" id="SSF46785">
    <property type="entry name" value="Winged helix' DNA-binding domain"/>
    <property type="match status" value="1"/>
</dbReference>
<keyword evidence="3" id="KW-0804">Transcription</keyword>
<dbReference type="InterPro" id="IPR028978">
    <property type="entry name" value="Chorismate_lyase_/UTRA_dom_sf"/>
</dbReference>
<dbReference type="GO" id="GO:0003677">
    <property type="term" value="F:DNA binding"/>
    <property type="evidence" value="ECO:0007669"/>
    <property type="project" value="UniProtKB-KW"/>
</dbReference>
<proteinExistence type="predicted"/>
<evidence type="ECO:0000313" key="4">
    <source>
        <dbReference type="EMBL" id="SDH37820.1"/>
    </source>
</evidence>
<organism evidence="4 5">
    <name type="scientific">Mucilaginibacter gossypii</name>
    <dbReference type="NCBI Taxonomy" id="551996"/>
    <lineage>
        <taxon>Bacteria</taxon>
        <taxon>Pseudomonadati</taxon>
        <taxon>Bacteroidota</taxon>
        <taxon>Sphingobacteriia</taxon>
        <taxon>Sphingobacteriales</taxon>
        <taxon>Sphingobacteriaceae</taxon>
        <taxon>Mucilaginibacter</taxon>
    </lineage>
</organism>
<dbReference type="Gene3D" id="3.40.1410.10">
    <property type="entry name" value="Chorismate lyase-like"/>
    <property type="match status" value="1"/>
</dbReference>
<dbReference type="GO" id="GO:0045892">
    <property type="term" value="P:negative regulation of DNA-templated transcription"/>
    <property type="evidence" value="ECO:0007669"/>
    <property type="project" value="TreeGrafter"/>
</dbReference>
<dbReference type="Gene3D" id="1.10.10.10">
    <property type="entry name" value="Winged helix-like DNA-binding domain superfamily/Winged helix DNA-binding domain"/>
    <property type="match status" value="1"/>
</dbReference>
<dbReference type="AlphaFoldDB" id="A0A1G8BYP2"/>
<dbReference type="EMBL" id="FNCG01000009">
    <property type="protein sequence ID" value="SDH37820.1"/>
    <property type="molecule type" value="Genomic_DNA"/>
</dbReference>
<sequence length="244" mass="28331">MKISIDHKSAVPLHIQAENLLRELIREPEYQAGKLLPNEVDLAKKLAISRTTLRQAINKLVYEELLVRKKRLGTKVAHAKMSSKSMNWLSFTQEMEARSIPIKNYELHISWVFPEDHIANFFDIKTDKKILKMERLRGNAEEAFVYFISYFHPRIGLTGEEDFKKPLYEMLESEHSVVADLSKEEISAKAADKFIAGKLEIDPGSPVLIRKRFVYDQGERPMEYNLGYYKAESFVYTVESRRSS</sequence>
<dbReference type="SMART" id="SM00345">
    <property type="entry name" value="HTH_GNTR"/>
    <property type="match status" value="1"/>
</dbReference>
<dbReference type="Pfam" id="PF00392">
    <property type="entry name" value="GntR"/>
    <property type="match status" value="1"/>
</dbReference>
<dbReference type="SMART" id="SM00866">
    <property type="entry name" value="UTRA"/>
    <property type="match status" value="1"/>
</dbReference>
<dbReference type="RefSeq" id="WP_091169993.1">
    <property type="nucleotide sequence ID" value="NZ_CP071878.2"/>
</dbReference>
<dbReference type="InterPro" id="IPR011663">
    <property type="entry name" value="UTRA"/>
</dbReference>
<reference evidence="5" key="1">
    <citation type="submission" date="2016-10" db="EMBL/GenBank/DDBJ databases">
        <authorList>
            <person name="Varghese N."/>
            <person name="Submissions S."/>
        </authorList>
    </citation>
    <scope>NUCLEOTIDE SEQUENCE [LARGE SCALE GENOMIC DNA]</scope>
    <source>
        <strain evidence="5">Gh-67</strain>
    </source>
</reference>
<dbReference type="Pfam" id="PF07702">
    <property type="entry name" value="UTRA"/>
    <property type="match status" value="1"/>
</dbReference>
<name>A0A1G8BYP2_9SPHI</name>
<gene>
    <name evidence="4" type="ORF">SAMN05192573_10983</name>
</gene>
<evidence type="ECO:0000313" key="5">
    <source>
        <dbReference type="Proteomes" id="UP000199705"/>
    </source>
</evidence>
<protein>
    <submittedName>
        <fullName evidence="4">Transcriptional regulator, GntR family</fullName>
    </submittedName>
</protein>
<dbReference type="SUPFAM" id="SSF64288">
    <property type="entry name" value="Chorismate lyase-like"/>
    <property type="match status" value="1"/>
</dbReference>
<evidence type="ECO:0000256" key="2">
    <source>
        <dbReference type="ARBA" id="ARBA00023125"/>
    </source>
</evidence>
<dbReference type="OrthoDB" id="9815017at2"/>
<dbReference type="PROSITE" id="PS50949">
    <property type="entry name" value="HTH_GNTR"/>
    <property type="match status" value="1"/>
</dbReference>
<dbReference type="InterPro" id="IPR036390">
    <property type="entry name" value="WH_DNA-bd_sf"/>
</dbReference>
<dbReference type="STRING" id="551996.SAMN05192573_10983"/>
<dbReference type="InterPro" id="IPR000524">
    <property type="entry name" value="Tscrpt_reg_HTH_GntR"/>
</dbReference>
<dbReference type="PRINTS" id="PR00035">
    <property type="entry name" value="HTHGNTR"/>
</dbReference>
<dbReference type="CDD" id="cd07377">
    <property type="entry name" value="WHTH_GntR"/>
    <property type="match status" value="1"/>
</dbReference>
<dbReference type="PANTHER" id="PTHR44846">
    <property type="entry name" value="MANNOSYL-D-GLYCERATE TRANSPORT/METABOLISM SYSTEM REPRESSOR MNGR-RELATED"/>
    <property type="match status" value="1"/>
</dbReference>
<dbReference type="Proteomes" id="UP000199705">
    <property type="component" value="Unassembled WGS sequence"/>
</dbReference>
<dbReference type="PANTHER" id="PTHR44846:SF1">
    <property type="entry name" value="MANNOSYL-D-GLYCERATE TRANSPORT_METABOLISM SYSTEM REPRESSOR MNGR-RELATED"/>
    <property type="match status" value="1"/>
</dbReference>
<keyword evidence="2" id="KW-0238">DNA-binding</keyword>
<dbReference type="InterPro" id="IPR050679">
    <property type="entry name" value="Bact_HTH_transcr_reg"/>
</dbReference>
<evidence type="ECO:0000256" key="3">
    <source>
        <dbReference type="ARBA" id="ARBA00023163"/>
    </source>
</evidence>
<dbReference type="InterPro" id="IPR036388">
    <property type="entry name" value="WH-like_DNA-bd_sf"/>
</dbReference>
<keyword evidence="1" id="KW-0805">Transcription regulation</keyword>
<dbReference type="GO" id="GO:0003700">
    <property type="term" value="F:DNA-binding transcription factor activity"/>
    <property type="evidence" value="ECO:0007669"/>
    <property type="project" value="InterPro"/>
</dbReference>
<keyword evidence="5" id="KW-1185">Reference proteome</keyword>